<sequence>MAVSEALVLEKRSRRDFGFAAGIVAILAVLFLPVPAVLIDVGLAFSIALSVLILMVALWIQKPLEFSAFPTVLLIATLLRLALGIATTRLILANGQKGVDAAGHVIQGFSQFVMSGDFVIGIVVFMILITVNFLVITKGATRIAEVGARFTLDAIPGKQMAIDADLNAGLIDDKEAQRRRRELEEESAFFGSMDGASKFVRGEAVASLIVIAVNVFGGVIIGTTRHGMPLGQAADVFVKLSVGDGLVSQIPALIVSLAAGLLVSKGGTRGATEEAVLGQLSAYPRALIVAAALMLMFAIVPGLPFLPFVTLAGLMGFVAITIPRRRASRAAAAAALVKREEESKQAETKESVKEQLRTPEIELSLGRQVAAQIQGNHAELHHRVAKMRRKFARQYGFVVPDIKLTDSLNLPPKTYQIRIHGTVAATQEMRPGELLVVVGDGPRPDVPSEEVREPAFGMKALWVVDAYAGEIRRSGFEAIDGASVLLTHLSEVIRNNLPQFLSYKDMRALLDRLDPEYKRLIDEICPSQISHSGLQAVLKLLLSERVSIRNLHLILEAVAEISPHARRAEQIAEHVRMRVAQQICGDLAEDGVLHVLRLGANWDLTFHQSLKRDAKGEVIEFDIDPRLVEQFGTEAGEAIRERMRQVHGFALVTAPDARPYVRMIIERIFPTLPVLSHLEIARGVELKSLGTIS</sequence>
<gene>
    <name evidence="7" type="primary">flhA</name>
    <name evidence="8" type="ordered locus">Mchl_0701</name>
</gene>
<keyword evidence="8" id="KW-0966">Cell projection</keyword>
<evidence type="ECO:0000256" key="3">
    <source>
        <dbReference type="ARBA" id="ARBA00022475"/>
    </source>
</evidence>
<dbReference type="RefSeq" id="WP_012605743.1">
    <property type="nucleotide sequence ID" value="NC_011757.1"/>
</dbReference>
<keyword evidence="7" id="KW-1005">Bacterial flagellum biogenesis</keyword>
<feature type="transmembrane region" description="Helical" evidence="7">
    <location>
        <begin position="112"/>
        <end position="135"/>
    </location>
</feature>
<dbReference type="NCBIfam" id="TIGR01398">
    <property type="entry name" value="FlhA"/>
    <property type="match status" value="1"/>
</dbReference>
<dbReference type="InterPro" id="IPR006301">
    <property type="entry name" value="FlhA"/>
</dbReference>
<dbReference type="AlphaFoldDB" id="B7KZ92"/>
<organism evidence="8 9">
    <name type="scientific">Methylorubrum extorquens (strain CM4 / NCIMB 13688)</name>
    <name type="common">Methylobacterium extorquens</name>
    <dbReference type="NCBI Taxonomy" id="440085"/>
    <lineage>
        <taxon>Bacteria</taxon>
        <taxon>Pseudomonadati</taxon>
        <taxon>Pseudomonadota</taxon>
        <taxon>Alphaproteobacteria</taxon>
        <taxon>Hyphomicrobiales</taxon>
        <taxon>Methylobacteriaceae</taxon>
        <taxon>Methylorubrum</taxon>
    </lineage>
</organism>
<feature type="transmembrane region" description="Helical" evidence="7">
    <location>
        <begin position="246"/>
        <end position="264"/>
    </location>
</feature>
<dbReference type="Gene3D" id="3.40.50.12790">
    <property type="entry name" value="FHIPEP family, domain 4"/>
    <property type="match status" value="1"/>
</dbReference>
<dbReference type="PRINTS" id="PR00949">
    <property type="entry name" value="TYPE3IMAPROT"/>
</dbReference>
<feature type="transmembrane region" description="Helical" evidence="7">
    <location>
        <begin position="276"/>
        <end position="299"/>
    </location>
</feature>
<dbReference type="Gene3D" id="1.10.8.540">
    <property type="entry name" value="FHIPEP family, domain 3"/>
    <property type="match status" value="1"/>
</dbReference>
<keyword evidence="8" id="KW-0969">Cilium</keyword>
<keyword evidence="7" id="KW-1006">Bacterial flagellum protein export</keyword>
<feature type="transmembrane region" description="Helical" evidence="7">
    <location>
        <begin position="42"/>
        <end position="60"/>
    </location>
</feature>
<dbReference type="InterPro" id="IPR042193">
    <property type="entry name" value="FHIPEP_3"/>
</dbReference>
<evidence type="ECO:0000256" key="6">
    <source>
        <dbReference type="ARBA" id="ARBA00023136"/>
    </source>
</evidence>
<evidence type="ECO:0000256" key="5">
    <source>
        <dbReference type="ARBA" id="ARBA00022989"/>
    </source>
</evidence>
<dbReference type="Proteomes" id="UP000002385">
    <property type="component" value="Chromosome"/>
</dbReference>
<dbReference type="HOGENOM" id="CLU_015346_3_0_5"/>
<comment type="similarity">
    <text evidence="2 7">Belongs to the FHIPEP (flagella/HR/invasion proteins export pore) family.</text>
</comment>
<evidence type="ECO:0000256" key="2">
    <source>
        <dbReference type="ARBA" id="ARBA00008835"/>
    </source>
</evidence>
<evidence type="ECO:0000256" key="4">
    <source>
        <dbReference type="ARBA" id="ARBA00022692"/>
    </source>
</evidence>
<comment type="function">
    <text evidence="7">Required for formation of the rod structure of the flagellar apparatus. Together with FliI and FliH, may constitute the export apparatus of flagellin.</text>
</comment>
<keyword evidence="5 7" id="KW-1133">Transmembrane helix</keyword>
<evidence type="ECO:0000256" key="7">
    <source>
        <dbReference type="RuleBase" id="RU364093"/>
    </source>
</evidence>
<accession>B7KZ92</accession>
<keyword evidence="3 7" id="KW-1003">Cell membrane</keyword>
<dbReference type="InterPro" id="IPR042196">
    <property type="entry name" value="FHIPEP_4"/>
</dbReference>
<proteinExistence type="inferred from homology"/>
<keyword evidence="7" id="KW-0653">Protein transport</keyword>
<dbReference type="GO" id="GO:0005886">
    <property type="term" value="C:plasma membrane"/>
    <property type="evidence" value="ECO:0007669"/>
    <property type="project" value="UniProtKB-SubCell"/>
</dbReference>
<dbReference type="PANTHER" id="PTHR30161:SF1">
    <property type="entry name" value="FLAGELLAR BIOSYNTHESIS PROTEIN FLHA-RELATED"/>
    <property type="match status" value="1"/>
</dbReference>
<dbReference type="GO" id="GO:0044780">
    <property type="term" value="P:bacterial-type flagellum assembly"/>
    <property type="evidence" value="ECO:0007669"/>
    <property type="project" value="InterPro"/>
</dbReference>
<keyword evidence="8" id="KW-0282">Flagellum</keyword>
<dbReference type="InterPro" id="IPR042194">
    <property type="entry name" value="FHIPEP_1"/>
</dbReference>
<comment type="subcellular location">
    <subcellularLocation>
        <location evidence="1 7">Cell membrane</location>
        <topology evidence="1 7">Multi-pass membrane protein</topology>
    </subcellularLocation>
</comment>
<feature type="transmembrane region" description="Helical" evidence="7">
    <location>
        <begin position="205"/>
        <end position="226"/>
    </location>
</feature>
<feature type="transmembrane region" description="Helical" evidence="7">
    <location>
        <begin position="17"/>
        <end position="36"/>
    </location>
</feature>
<reference evidence="9" key="1">
    <citation type="submission" date="2008-12" db="EMBL/GenBank/DDBJ databases">
        <title>Complete sequence of chromosome of Methylobacterium chloromethanicum CM4.</title>
        <authorList>
            <consortium name="US DOE Joint Genome Institute"/>
            <person name="Lucas S."/>
            <person name="Copeland A."/>
            <person name="Lapidus A."/>
            <person name="Glavina del Rio T."/>
            <person name="Dalin E."/>
            <person name="Tice H."/>
            <person name="Bruce D."/>
            <person name="Goodwin L."/>
            <person name="Pitluck S."/>
            <person name="Chertkov O."/>
            <person name="Brettin T."/>
            <person name="Detter J.C."/>
            <person name="Han C."/>
            <person name="Larimer F."/>
            <person name="Land M."/>
            <person name="Hauser L."/>
            <person name="Kyrpides N."/>
            <person name="Mikhailova N."/>
            <person name="Marx C."/>
            <person name="Richardson P."/>
        </authorList>
    </citation>
    <scope>NUCLEOTIDE SEQUENCE [LARGE SCALE GENOMIC DNA]</scope>
    <source>
        <strain evidence="9">CM4 / NCIMB 13688</strain>
    </source>
</reference>
<evidence type="ECO:0000313" key="9">
    <source>
        <dbReference type="Proteomes" id="UP000002385"/>
    </source>
</evidence>
<dbReference type="PIRSF" id="PIRSF005419">
    <property type="entry name" value="FlhA"/>
    <property type="match status" value="1"/>
</dbReference>
<protein>
    <recommendedName>
        <fullName evidence="7">Flagellar biosynthesis protein FlhA</fullName>
    </recommendedName>
</protein>
<dbReference type="Gene3D" id="3.40.30.60">
    <property type="entry name" value="FHIPEP family, domain 1"/>
    <property type="match status" value="1"/>
</dbReference>
<dbReference type="EMBL" id="CP001298">
    <property type="protein sequence ID" value="ACK81622.1"/>
    <property type="molecule type" value="Genomic_DNA"/>
</dbReference>
<evidence type="ECO:0000256" key="1">
    <source>
        <dbReference type="ARBA" id="ARBA00004651"/>
    </source>
</evidence>
<dbReference type="GO" id="GO:0009306">
    <property type="term" value="P:protein secretion"/>
    <property type="evidence" value="ECO:0007669"/>
    <property type="project" value="InterPro"/>
</dbReference>
<dbReference type="PANTHER" id="PTHR30161">
    <property type="entry name" value="FLAGELLAR EXPORT PROTEIN, MEMBRANE FLHA SUBUNIT-RELATED"/>
    <property type="match status" value="1"/>
</dbReference>
<keyword evidence="7" id="KW-0813">Transport</keyword>
<keyword evidence="6 7" id="KW-0472">Membrane</keyword>
<reference evidence="8 9" key="2">
    <citation type="journal article" date="2012" name="J. Bacteriol.">
        <title>Complete genome sequences of six strains of the genus Methylobacterium.</title>
        <authorList>
            <person name="Marx C.J."/>
            <person name="Bringel F."/>
            <person name="Chistoserdova L."/>
            <person name="Moulin L."/>
            <person name="Farhan Ul Haque M."/>
            <person name="Fleischman D.E."/>
            <person name="Gruffaz C."/>
            <person name="Jourand P."/>
            <person name="Knief C."/>
            <person name="Lee M.C."/>
            <person name="Muller E.E."/>
            <person name="Nadalig T."/>
            <person name="Peyraud R."/>
            <person name="Roselli S."/>
            <person name="Russ L."/>
            <person name="Goodwin L.A."/>
            <person name="Ivanova N."/>
            <person name="Kyrpides N."/>
            <person name="Lajus A."/>
            <person name="Land M.L."/>
            <person name="Medigue C."/>
            <person name="Mikhailova N."/>
            <person name="Nolan M."/>
            <person name="Woyke T."/>
            <person name="Stolyar S."/>
            <person name="Vorholt J.A."/>
            <person name="Vuilleumier S."/>
        </authorList>
    </citation>
    <scope>NUCLEOTIDE SEQUENCE [LARGE SCALE GENOMIC DNA]</scope>
    <source>
        <strain evidence="9">CM4 / NCIMB 13688</strain>
    </source>
</reference>
<dbReference type="InterPro" id="IPR001712">
    <property type="entry name" value="T3SS_FHIPEP"/>
</dbReference>
<dbReference type="Pfam" id="PF00771">
    <property type="entry name" value="FHIPEP"/>
    <property type="match status" value="1"/>
</dbReference>
<evidence type="ECO:0000313" key="8">
    <source>
        <dbReference type="EMBL" id="ACK81622.1"/>
    </source>
</evidence>
<keyword evidence="4 7" id="KW-0812">Transmembrane</keyword>
<name>B7KZ92_METC4</name>
<feature type="transmembrane region" description="Helical" evidence="7">
    <location>
        <begin position="72"/>
        <end position="92"/>
    </location>
</feature>
<dbReference type="KEGG" id="mch:Mchl_0701"/>